<evidence type="ECO:0000256" key="6">
    <source>
        <dbReference type="SAM" id="MobiDB-lite"/>
    </source>
</evidence>
<evidence type="ECO:0000256" key="4">
    <source>
        <dbReference type="ARBA" id="ARBA00022989"/>
    </source>
</evidence>
<dbReference type="InterPro" id="IPR020846">
    <property type="entry name" value="MFS_dom"/>
</dbReference>
<dbReference type="CDD" id="cd06179">
    <property type="entry name" value="MFS_TRI12_like"/>
    <property type="match status" value="1"/>
</dbReference>
<feature type="region of interest" description="Disordered" evidence="6">
    <location>
        <begin position="591"/>
        <end position="612"/>
    </location>
</feature>
<feature type="transmembrane region" description="Helical" evidence="7">
    <location>
        <begin position="554"/>
        <end position="573"/>
    </location>
</feature>
<keyword evidence="2" id="KW-0813">Transport</keyword>
<accession>A0A9P8VFB9</accession>
<evidence type="ECO:0000256" key="5">
    <source>
        <dbReference type="ARBA" id="ARBA00023136"/>
    </source>
</evidence>
<dbReference type="OrthoDB" id="4161376at2759"/>
<dbReference type="SUPFAM" id="SSF103473">
    <property type="entry name" value="MFS general substrate transporter"/>
    <property type="match status" value="1"/>
</dbReference>
<feature type="domain" description="Major facilitator superfamily (MFS) profile" evidence="8">
    <location>
        <begin position="71"/>
        <end position="578"/>
    </location>
</feature>
<feature type="transmembrane region" description="Helical" evidence="7">
    <location>
        <begin position="338"/>
        <end position="362"/>
    </location>
</feature>
<feature type="transmembrane region" description="Helical" evidence="7">
    <location>
        <begin position="266"/>
        <end position="289"/>
    </location>
</feature>
<evidence type="ECO:0000256" key="7">
    <source>
        <dbReference type="SAM" id="Phobius"/>
    </source>
</evidence>
<feature type="transmembrane region" description="Helical" evidence="7">
    <location>
        <begin position="160"/>
        <end position="181"/>
    </location>
</feature>
<feature type="transmembrane region" description="Helical" evidence="7">
    <location>
        <begin position="136"/>
        <end position="154"/>
    </location>
</feature>
<dbReference type="InterPro" id="IPR036259">
    <property type="entry name" value="MFS_trans_sf"/>
</dbReference>
<evidence type="ECO:0000259" key="8">
    <source>
        <dbReference type="PROSITE" id="PS50850"/>
    </source>
</evidence>
<keyword evidence="5 7" id="KW-0472">Membrane</keyword>
<name>A0A9P8VFB9_9PEZI</name>
<dbReference type="InterPro" id="IPR053791">
    <property type="entry name" value="MFS_Tri12-like"/>
</dbReference>
<reference evidence="9" key="1">
    <citation type="journal article" date="2021" name="Nat. Commun.">
        <title>Genetic determinants of endophytism in the Arabidopsis root mycobiome.</title>
        <authorList>
            <person name="Mesny F."/>
            <person name="Miyauchi S."/>
            <person name="Thiergart T."/>
            <person name="Pickel B."/>
            <person name="Atanasova L."/>
            <person name="Karlsson M."/>
            <person name="Huettel B."/>
            <person name="Barry K.W."/>
            <person name="Haridas S."/>
            <person name="Chen C."/>
            <person name="Bauer D."/>
            <person name="Andreopoulos W."/>
            <person name="Pangilinan J."/>
            <person name="LaButti K."/>
            <person name="Riley R."/>
            <person name="Lipzen A."/>
            <person name="Clum A."/>
            <person name="Drula E."/>
            <person name="Henrissat B."/>
            <person name="Kohler A."/>
            <person name="Grigoriev I.V."/>
            <person name="Martin F.M."/>
            <person name="Hacquard S."/>
        </authorList>
    </citation>
    <scope>NUCLEOTIDE SEQUENCE</scope>
    <source>
        <strain evidence="9">MPI-SDFR-AT-0117</strain>
    </source>
</reference>
<evidence type="ECO:0000256" key="3">
    <source>
        <dbReference type="ARBA" id="ARBA00022692"/>
    </source>
</evidence>
<dbReference type="PANTHER" id="PTHR23501:SF109">
    <property type="entry name" value="MAJOR FACILITATOR SUPERFAMILY (MFS) PROFILE DOMAIN-CONTAINING PROTEIN-RELATED"/>
    <property type="match status" value="1"/>
</dbReference>
<evidence type="ECO:0000256" key="2">
    <source>
        <dbReference type="ARBA" id="ARBA00022448"/>
    </source>
</evidence>
<dbReference type="GO" id="GO:0005886">
    <property type="term" value="C:plasma membrane"/>
    <property type="evidence" value="ECO:0007669"/>
    <property type="project" value="TreeGrafter"/>
</dbReference>
<feature type="transmembrane region" description="Helical" evidence="7">
    <location>
        <begin position="404"/>
        <end position="422"/>
    </location>
</feature>
<feature type="transmembrane region" description="Helical" evidence="7">
    <location>
        <begin position="462"/>
        <end position="484"/>
    </location>
</feature>
<feature type="transmembrane region" description="Helical" evidence="7">
    <location>
        <begin position="224"/>
        <end position="245"/>
    </location>
</feature>
<proteinExistence type="predicted"/>
<feature type="transmembrane region" description="Helical" evidence="7">
    <location>
        <begin position="106"/>
        <end position="124"/>
    </location>
</feature>
<feature type="transmembrane region" description="Helical" evidence="7">
    <location>
        <begin position="193"/>
        <end position="212"/>
    </location>
</feature>
<dbReference type="Proteomes" id="UP000770015">
    <property type="component" value="Unassembled WGS sequence"/>
</dbReference>
<gene>
    <name evidence="9" type="ORF">F5X68DRAFT_260491</name>
</gene>
<dbReference type="EMBL" id="JAGSXJ010000008">
    <property type="protein sequence ID" value="KAH6688885.1"/>
    <property type="molecule type" value="Genomic_DNA"/>
</dbReference>
<comment type="caution">
    <text evidence="9">The sequence shown here is derived from an EMBL/GenBank/DDBJ whole genome shotgun (WGS) entry which is preliminary data.</text>
</comment>
<sequence>MSPKARPTSEAKVTPANVNAHDGSSGQLSDGFVTKVIHTDGTVDYIDARAVGGDVTEMPKGYYWSPTFIGTVTAQCLASWCAYLGWVLPASTLGLINADIGPSPNISWVATLWTMGSSIGFLLFGRLSDMYGRRWMVLGTTILGLIGCIIGSCAQNVETLIAANVCNGIAAAGQLSFGIVLGELVPNKWRGPMVTVVFLSSLPFAVFGPVIARSLYNNTMSKWRWSYFMGDIFGFLSLVLYWFFYHPPTYEQLHVQGKTRWQMTKSLDFIGIFLYVSGCILFIIGLSWGGVQHPWSSAETLCTLLIGFALMVSFVIYEGFFCKVQPLMPLRMFKNLEFVGLIAIATIASMIYYSLTVLWPLLIGTLYTTDSIQIGWDSSVVGGGVLLGQAISGFFISHVPKVKWQCMVAAAIVFAFTTSMTTVDPGRWAATIAVGTVVCIGVGFIENISLPGVTLLWEAQDIGLAAGILGSIRGLGGAIAQALYGSVLNNALGKRLPEHVIPAATSAGLPSSSINELFAAITVGDFSNVPGITDEILASVGIAVKEAYTESFRLVFYATIPFSVILLLSSTLVPNVERYLSHNVAKKLAREKRRPDTSEDVERDQGTSVRYL</sequence>
<feature type="transmembrane region" description="Helical" evidence="7">
    <location>
        <begin position="295"/>
        <end position="317"/>
    </location>
</feature>
<feature type="transmembrane region" description="Helical" evidence="7">
    <location>
        <begin position="374"/>
        <end position="397"/>
    </location>
</feature>
<feature type="region of interest" description="Disordered" evidence="6">
    <location>
        <begin position="1"/>
        <end position="25"/>
    </location>
</feature>
<dbReference type="PANTHER" id="PTHR23501">
    <property type="entry name" value="MAJOR FACILITATOR SUPERFAMILY"/>
    <property type="match status" value="1"/>
</dbReference>
<dbReference type="PROSITE" id="PS50850">
    <property type="entry name" value="MFS"/>
    <property type="match status" value="1"/>
</dbReference>
<feature type="transmembrane region" description="Helical" evidence="7">
    <location>
        <begin position="428"/>
        <end position="450"/>
    </location>
</feature>
<dbReference type="InterPro" id="IPR010573">
    <property type="entry name" value="MFS_Str1/Tri12-like"/>
</dbReference>
<keyword evidence="10" id="KW-1185">Reference proteome</keyword>
<dbReference type="GO" id="GO:0022857">
    <property type="term" value="F:transmembrane transporter activity"/>
    <property type="evidence" value="ECO:0007669"/>
    <property type="project" value="InterPro"/>
</dbReference>
<comment type="subcellular location">
    <subcellularLocation>
        <location evidence="1">Membrane</location>
        <topology evidence="1">Multi-pass membrane protein</topology>
    </subcellularLocation>
</comment>
<keyword evidence="4 7" id="KW-1133">Transmembrane helix</keyword>
<dbReference type="Gene3D" id="1.20.1250.20">
    <property type="entry name" value="MFS general substrate transporter like domains"/>
    <property type="match status" value="2"/>
</dbReference>
<evidence type="ECO:0000256" key="1">
    <source>
        <dbReference type="ARBA" id="ARBA00004141"/>
    </source>
</evidence>
<evidence type="ECO:0000313" key="9">
    <source>
        <dbReference type="EMBL" id="KAH6688885.1"/>
    </source>
</evidence>
<evidence type="ECO:0000313" key="10">
    <source>
        <dbReference type="Proteomes" id="UP000770015"/>
    </source>
</evidence>
<keyword evidence="3 7" id="KW-0812">Transmembrane</keyword>
<organism evidence="9 10">
    <name type="scientific">Plectosphaerella plurivora</name>
    <dbReference type="NCBI Taxonomy" id="936078"/>
    <lineage>
        <taxon>Eukaryota</taxon>
        <taxon>Fungi</taxon>
        <taxon>Dikarya</taxon>
        <taxon>Ascomycota</taxon>
        <taxon>Pezizomycotina</taxon>
        <taxon>Sordariomycetes</taxon>
        <taxon>Hypocreomycetidae</taxon>
        <taxon>Glomerellales</taxon>
        <taxon>Plectosphaerellaceae</taxon>
        <taxon>Plectosphaerella</taxon>
    </lineage>
</organism>
<dbReference type="Pfam" id="PF06609">
    <property type="entry name" value="TRI12"/>
    <property type="match status" value="1"/>
</dbReference>
<dbReference type="AlphaFoldDB" id="A0A9P8VFB9"/>
<protein>
    <submittedName>
        <fullName evidence="9">Fungal trichothecene efflux pump</fullName>
    </submittedName>
</protein>